<dbReference type="InterPro" id="IPR029055">
    <property type="entry name" value="Ntn_hydrolases_N"/>
</dbReference>
<evidence type="ECO:0000313" key="2">
    <source>
        <dbReference type="Proteomes" id="UP000507245"/>
    </source>
</evidence>
<dbReference type="Gene3D" id="3.60.20.10">
    <property type="entry name" value="Glutamine Phosphoribosylpyrophosphate, subunit 1, domain 1"/>
    <property type="match status" value="1"/>
</dbReference>
<proteinExistence type="predicted"/>
<dbReference type="InterPro" id="IPR001353">
    <property type="entry name" value="Proteasome_sua/b"/>
</dbReference>
<organism evidence="1 2">
    <name type="scientific">Prunus armeniaca</name>
    <name type="common">Apricot</name>
    <name type="synonym">Armeniaca vulgaris</name>
    <dbReference type="NCBI Taxonomy" id="36596"/>
    <lineage>
        <taxon>Eukaryota</taxon>
        <taxon>Viridiplantae</taxon>
        <taxon>Streptophyta</taxon>
        <taxon>Embryophyta</taxon>
        <taxon>Tracheophyta</taxon>
        <taxon>Spermatophyta</taxon>
        <taxon>Magnoliopsida</taxon>
        <taxon>eudicotyledons</taxon>
        <taxon>Gunneridae</taxon>
        <taxon>Pentapetalae</taxon>
        <taxon>rosids</taxon>
        <taxon>fabids</taxon>
        <taxon>Rosales</taxon>
        <taxon>Rosaceae</taxon>
        <taxon>Amygdaloideae</taxon>
        <taxon>Amygdaleae</taxon>
        <taxon>Prunus</taxon>
    </lineage>
</organism>
<keyword evidence="2" id="KW-1185">Reference proteome</keyword>
<gene>
    <name evidence="1" type="ORF">ORAREDHAP_LOCUS4342</name>
</gene>
<dbReference type="SUPFAM" id="SSF56235">
    <property type="entry name" value="N-terminal nucleophile aminohydrolases (Ntn hydrolases)"/>
    <property type="match status" value="1"/>
</dbReference>
<dbReference type="OrthoDB" id="10465634at2759"/>
<dbReference type="GO" id="GO:0005839">
    <property type="term" value="C:proteasome core complex"/>
    <property type="evidence" value="ECO:0007669"/>
    <property type="project" value="InterPro"/>
</dbReference>
<name>A0A6J5VYD7_PRUAR</name>
<dbReference type="Pfam" id="PF00227">
    <property type="entry name" value="Proteasome"/>
    <property type="match status" value="1"/>
</dbReference>
<sequence length="189" mass="21858">MTANTFHTPASLANETYKFLEHKQICNVATLTIGYSGKVPEIYKVQWVVEIDRVDSDGVKKIDKFVAIGSGAPYARGFLDQTPYAPDMTREKVKNFCQDALIHASLFDYLSWGEIDLYFITENGYTTKGRRVLNTYLERYKFHQDDINRALLLAIPSSFCCYSYELFIKEMLCFPKRKISKEFIKDMPI</sequence>
<protein>
    <submittedName>
        <fullName evidence="1">Uncharacterized protein</fullName>
    </submittedName>
</protein>
<dbReference type="AlphaFoldDB" id="A0A6J5VYD7"/>
<dbReference type="GO" id="GO:0051603">
    <property type="term" value="P:proteolysis involved in protein catabolic process"/>
    <property type="evidence" value="ECO:0007669"/>
    <property type="project" value="InterPro"/>
</dbReference>
<accession>A0A6J5VYD7</accession>
<dbReference type="EMBL" id="CAEKKB010000001">
    <property type="protein sequence ID" value="CAB4294259.1"/>
    <property type="molecule type" value="Genomic_DNA"/>
</dbReference>
<dbReference type="Proteomes" id="UP000507245">
    <property type="component" value="Unassembled WGS sequence"/>
</dbReference>
<reference evidence="2" key="1">
    <citation type="journal article" date="2020" name="Genome Biol.">
        <title>Gamete binning: chromosome-level and haplotype-resolved genome assembly enabled by high-throughput single-cell sequencing of gamete genomes.</title>
        <authorList>
            <person name="Campoy J.A."/>
            <person name="Sun H."/>
            <person name="Goel M."/>
            <person name="Jiao W.-B."/>
            <person name="Folz-Donahue K."/>
            <person name="Wang N."/>
            <person name="Rubio M."/>
            <person name="Liu C."/>
            <person name="Kukat C."/>
            <person name="Ruiz D."/>
            <person name="Huettel B."/>
            <person name="Schneeberger K."/>
        </authorList>
    </citation>
    <scope>NUCLEOTIDE SEQUENCE [LARGE SCALE GENOMIC DNA]</scope>
    <source>
        <strain evidence="2">cv. Rojo Pasion</strain>
    </source>
</reference>
<evidence type="ECO:0000313" key="1">
    <source>
        <dbReference type="EMBL" id="CAB4294259.1"/>
    </source>
</evidence>